<sequence>MKVKVKRCLVIVVLSVTVCVNVMFIMDVNHKLREEGLEGDGDGESIAGDALGDGFMGVPPLPRALTIEVYSSQSKVTVSVDGTVVSLSLKLRRFA</sequence>
<dbReference type="AlphaFoldDB" id="A0A1V9XZ44"/>
<accession>A0A1V9XZ44</accession>
<dbReference type="EMBL" id="MNPL01001867">
    <property type="protein sequence ID" value="OQR78739.1"/>
    <property type="molecule type" value="Genomic_DNA"/>
</dbReference>
<evidence type="ECO:0000256" key="1">
    <source>
        <dbReference type="SAM" id="Phobius"/>
    </source>
</evidence>
<name>A0A1V9XZ44_9ACAR</name>
<gene>
    <name evidence="2" type="ORF">BIW11_06210</name>
</gene>
<dbReference type="InParanoid" id="A0A1V9XZ44"/>
<keyword evidence="1" id="KW-0472">Membrane</keyword>
<protein>
    <submittedName>
        <fullName evidence="2">Protein O-linked-mannose beta-1</fullName>
    </submittedName>
</protein>
<comment type="caution">
    <text evidence="2">The sequence shown here is derived from an EMBL/GenBank/DDBJ whole genome shotgun (WGS) entry which is preliminary data.</text>
</comment>
<keyword evidence="1" id="KW-1133">Transmembrane helix</keyword>
<evidence type="ECO:0000313" key="2">
    <source>
        <dbReference type="EMBL" id="OQR78739.1"/>
    </source>
</evidence>
<reference evidence="2 3" key="1">
    <citation type="journal article" date="2017" name="Gigascience">
        <title>Draft genome of the honey bee ectoparasitic mite, Tropilaelaps mercedesae, is shaped by the parasitic life history.</title>
        <authorList>
            <person name="Dong X."/>
            <person name="Armstrong S.D."/>
            <person name="Xia D."/>
            <person name="Makepeace B.L."/>
            <person name="Darby A.C."/>
            <person name="Kadowaki T."/>
        </authorList>
    </citation>
    <scope>NUCLEOTIDE SEQUENCE [LARGE SCALE GENOMIC DNA]</scope>
    <source>
        <strain evidence="2">Wuxi-XJTLU</strain>
    </source>
</reference>
<proteinExistence type="predicted"/>
<keyword evidence="3" id="KW-1185">Reference proteome</keyword>
<feature type="transmembrane region" description="Helical" evidence="1">
    <location>
        <begin position="7"/>
        <end position="26"/>
    </location>
</feature>
<organism evidence="2 3">
    <name type="scientific">Tropilaelaps mercedesae</name>
    <dbReference type="NCBI Taxonomy" id="418985"/>
    <lineage>
        <taxon>Eukaryota</taxon>
        <taxon>Metazoa</taxon>
        <taxon>Ecdysozoa</taxon>
        <taxon>Arthropoda</taxon>
        <taxon>Chelicerata</taxon>
        <taxon>Arachnida</taxon>
        <taxon>Acari</taxon>
        <taxon>Parasitiformes</taxon>
        <taxon>Mesostigmata</taxon>
        <taxon>Gamasina</taxon>
        <taxon>Dermanyssoidea</taxon>
        <taxon>Laelapidae</taxon>
        <taxon>Tropilaelaps</taxon>
    </lineage>
</organism>
<dbReference type="Proteomes" id="UP000192247">
    <property type="component" value="Unassembled WGS sequence"/>
</dbReference>
<keyword evidence="1" id="KW-0812">Transmembrane</keyword>
<evidence type="ECO:0000313" key="3">
    <source>
        <dbReference type="Proteomes" id="UP000192247"/>
    </source>
</evidence>